<organism evidence="2 3">
    <name type="scientific">Pedobacter hartonius</name>
    <dbReference type="NCBI Taxonomy" id="425514"/>
    <lineage>
        <taxon>Bacteria</taxon>
        <taxon>Pseudomonadati</taxon>
        <taxon>Bacteroidota</taxon>
        <taxon>Sphingobacteriia</taxon>
        <taxon>Sphingobacteriales</taxon>
        <taxon>Sphingobacteriaceae</taxon>
        <taxon>Pedobacter</taxon>
    </lineage>
</organism>
<dbReference type="PROSITE" id="PS50925">
    <property type="entry name" value="BLUF"/>
    <property type="match status" value="1"/>
</dbReference>
<name>A0A1H4BQH0_9SPHI</name>
<keyword evidence="3" id="KW-1185">Reference proteome</keyword>
<dbReference type="InterPro" id="IPR007024">
    <property type="entry name" value="BLUF_domain"/>
</dbReference>
<reference evidence="2 3" key="1">
    <citation type="submission" date="2016-10" db="EMBL/GenBank/DDBJ databases">
        <authorList>
            <person name="de Groot N.N."/>
        </authorList>
    </citation>
    <scope>NUCLEOTIDE SEQUENCE [LARGE SCALE GENOMIC DNA]</scope>
    <source>
        <strain evidence="2 3">DSM 19033</strain>
    </source>
</reference>
<evidence type="ECO:0000313" key="2">
    <source>
        <dbReference type="EMBL" id="SEA50379.1"/>
    </source>
</evidence>
<dbReference type="GO" id="GO:0071949">
    <property type="term" value="F:FAD binding"/>
    <property type="evidence" value="ECO:0007669"/>
    <property type="project" value="InterPro"/>
</dbReference>
<dbReference type="Proteomes" id="UP000198850">
    <property type="component" value="Unassembled WGS sequence"/>
</dbReference>
<dbReference type="SMART" id="SM01034">
    <property type="entry name" value="BLUF"/>
    <property type="match status" value="1"/>
</dbReference>
<dbReference type="Gene3D" id="3.30.70.100">
    <property type="match status" value="1"/>
</dbReference>
<accession>A0A1H4BQH0</accession>
<dbReference type="InterPro" id="IPR036046">
    <property type="entry name" value="Acylphosphatase-like_dom_sf"/>
</dbReference>
<gene>
    <name evidence="2" type="ORF">SAMN05443550_103434</name>
</gene>
<feature type="domain" description="BLUF" evidence="1">
    <location>
        <begin position="1"/>
        <end position="95"/>
    </location>
</feature>
<evidence type="ECO:0000313" key="3">
    <source>
        <dbReference type="Proteomes" id="UP000198850"/>
    </source>
</evidence>
<protein>
    <submittedName>
        <fullName evidence="2">Sensors of blue-light using FAD</fullName>
    </submittedName>
</protein>
<dbReference type="STRING" id="425514.SAMN05443550_103434"/>
<dbReference type="Pfam" id="PF04940">
    <property type="entry name" value="BLUF"/>
    <property type="match status" value="1"/>
</dbReference>
<sequence length="149" mass="17292">MLNEELLLILEQSRKWNSDHGITGMLIYIEGLFVALAERQLSAELSGRFMQVLEGSKLEVERIFNFIQTDPRHNDLIILDKGELSARNFESWTMGFKSFTIDEYENTPGYFNLDDSFLQEQAGQDSNIPLYFLKSYYQRGKAQSTFLSK</sequence>
<dbReference type="GO" id="GO:0009882">
    <property type="term" value="F:blue light photoreceptor activity"/>
    <property type="evidence" value="ECO:0007669"/>
    <property type="project" value="InterPro"/>
</dbReference>
<proteinExistence type="predicted"/>
<evidence type="ECO:0000259" key="1">
    <source>
        <dbReference type="PROSITE" id="PS50925"/>
    </source>
</evidence>
<dbReference type="AlphaFoldDB" id="A0A1H4BQH0"/>
<dbReference type="SUPFAM" id="SSF54975">
    <property type="entry name" value="Acylphosphatase/BLUF domain-like"/>
    <property type="match status" value="2"/>
</dbReference>
<dbReference type="EMBL" id="FNRA01000003">
    <property type="protein sequence ID" value="SEA50379.1"/>
    <property type="molecule type" value="Genomic_DNA"/>
</dbReference>